<accession>A0A087U976</accession>
<name>A0A087U976_STEMI</name>
<evidence type="ECO:0000313" key="2">
    <source>
        <dbReference type="Proteomes" id="UP000054359"/>
    </source>
</evidence>
<dbReference type="EMBL" id="KK118807">
    <property type="protein sequence ID" value="KFM73915.1"/>
    <property type="molecule type" value="Genomic_DNA"/>
</dbReference>
<dbReference type="OrthoDB" id="8186282at2759"/>
<reference evidence="1 2" key="1">
    <citation type="submission" date="2013-11" db="EMBL/GenBank/DDBJ databases">
        <title>Genome sequencing of Stegodyphus mimosarum.</title>
        <authorList>
            <person name="Bechsgaard J."/>
        </authorList>
    </citation>
    <scope>NUCLEOTIDE SEQUENCE [LARGE SCALE GENOMIC DNA]</scope>
</reference>
<proteinExistence type="predicted"/>
<evidence type="ECO:0000313" key="1">
    <source>
        <dbReference type="EMBL" id="KFM73915.1"/>
    </source>
</evidence>
<feature type="non-terminal residue" evidence="1">
    <location>
        <position position="121"/>
    </location>
</feature>
<sequence length="121" mass="13783">MKYRRFTQCHLCVRLHQDKASSHTSKSTVNFLKEIEQKTGIEAIPFIDISTKSPDVSPMNFCAFGLLKTALSKRCPKTLTGLWKAVPEKLNRIPLLTLPKVLLSWKLLCRKVVQNKGCQIE</sequence>
<organism evidence="1 2">
    <name type="scientific">Stegodyphus mimosarum</name>
    <name type="common">African social velvet spider</name>
    <dbReference type="NCBI Taxonomy" id="407821"/>
    <lineage>
        <taxon>Eukaryota</taxon>
        <taxon>Metazoa</taxon>
        <taxon>Ecdysozoa</taxon>
        <taxon>Arthropoda</taxon>
        <taxon>Chelicerata</taxon>
        <taxon>Arachnida</taxon>
        <taxon>Araneae</taxon>
        <taxon>Araneomorphae</taxon>
        <taxon>Entelegynae</taxon>
        <taxon>Eresoidea</taxon>
        <taxon>Eresidae</taxon>
        <taxon>Stegodyphus</taxon>
    </lineage>
</organism>
<gene>
    <name evidence="1" type="ORF">X975_19894</name>
</gene>
<protein>
    <submittedName>
        <fullName evidence="1">Uncharacterized protein</fullName>
    </submittedName>
</protein>
<dbReference type="AlphaFoldDB" id="A0A087U976"/>
<dbReference type="Proteomes" id="UP000054359">
    <property type="component" value="Unassembled WGS sequence"/>
</dbReference>
<dbReference type="InterPro" id="IPR036397">
    <property type="entry name" value="RNaseH_sf"/>
</dbReference>
<dbReference type="GO" id="GO:0003676">
    <property type="term" value="F:nucleic acid binding"/>
    <property type="evidence" value="ECO:0007669"/>
    <property type="project" value="InterPro"/>
</dbReference>
<dbReference type="Gene3D" id="3.30.420.10">
    <property type="entry name" value="Ribonuclease H-like superfamily/Ribonuclease H"/>
    <property type="match status" value="1"/>
</dbReference>
<keyword evidence="2" id="KW-1185">Reference proteome</keyword>